<dbReference type="Proteomes" id="UP000095280">
    <property type="component" value="Unplaced"/>
</dbReference>
<proteinExistence type="predicted"/>
<evidence type="ECO:0000313" key="2">
    <source>
        <dbReference type="WBParaSite" id="maker-unitig_3649-snap-gene-0.2-mRNA-1"/>
    </source>
</evidence>
<organism evidence="1 2">
    <name type="scientific">Macrostomum lignano</name>
    <dbReference type="NCBI Taxonomy" id="282301"/>
    <lineage>
        <taxon>Eukaryota</taxon>
        <taxon>Metazoa</taxon>
        <taxon>Spiralia</taxon>
        <taxon>Lophotrochozoa</taxon>
        <taxon>Platyhelminthes</taxon>
        <taxon>Rhabditophora</taxon>
        <taxon>Macrostomorpha</taxon>
        <taxon>Macrostomida</taxon>
        <taxon>Macrostomidae</taxon>
        <taxon>Macrostomum</taxon>
    </lineage>
</organism>
<name>A0A1I8FJG1_9PLAT</name>
<keyword evidence="1" id="KW-1185">Reference proteome</keyword>
<evidence type="ECO:0000313" key="1">
    <source>
        <dbReference type="Proteomes" id="UP000095280"/>
    </source>
</evidence>
<dbReference type="WBParaSite" id="maker-unitig_3649-snap-gene-0.2-mRNA-1">
    <property type="protein sequence ID" value="maker-unitig_3649-snap-gene-0.2-mRNA-1"/>
    <property type="gene ID" value="maker-unitig_3649-snap-gene-0.2"/>
</dbReference>
<reference evidence="2" key="1">
    <citation type="submission" date="2016-11" db="UniProtKB">
        <authorList>
            <consortium name="WormBaseParasite"/>
        </authorList>
    </citation>
    <scope>IDENTIFICATION</scope>
</reference>
<dbReference type="AlphaFoldDB" id="A0A1I8FJG1"/>
<protein>
    <submittedName>
        <fullName evidence="2">SHR-BD domain-containing protein</fullName>
    </submittedName>
</protein>
<sequence>LRRLLLGGFNVRLVDHFLVARLRFLPAPVEAERFGLRVPLEADRILLAPLEAERFRLAGRARLRGVEAAMNLSPVQDGRITLGVIAERHLPMYTRGSFGSNGGNSGSTSQGRFIRLCDSCQLIKPDRAHHCSTCGVLADGVNWEQRIGSPSWDQRPPSAVSANPILLLPEENYRPHDADIEANAELPSEAAVVSFFCFFPMRTFFDQAETGVTAPSQSRTLLDAAAPRLPPLSTLSLAPELETRRLDSEPPLFALSAEPA</sequence>
<dbReference type="PROSITE" id="PS50216">
    <property type="entry name" value="DHHC"/>
    <property type="match status" value="1"/>
</dbReference>
<accession>A0A1I8FJG1</accession>